<evidence type="ECO:0000256" key="6">
    <source>
        <dbReference type="ARBA" id="ARBA00022692"/>
    </source>
</evidence>
<keyword evidence="16" id="KW-1185">Reference proteome</keyword>
<evidence type="ECO:0000256" key="9">
    <source>
        <dbReference type="ARBA" id="ARBA00022989"/>
    </source>
</evidence>
<dbReference type="GO" id="GO:0009055">
    <property type="term" value="F:electron transfer activity"/>
    <property type="evidence" value="ECO:0007669"/>
    <property type="project" value="InterPro"/>
</dbReference>
<evidence type="ECO:0000256" key="5">
    <source>
        <dbReference type="ARBA" id="ARBA00022617"/>
    </source>
</evidence>
<name>A0A066UMV8_9GAMM</name>
<dbReference type="AlphaFoldDB" id="A0A066UMV8"/>
<dbReference type="GO" id="GO:0022904">
    <property type="term" value="P:respiratory electron transport chain"/>
    <property type="evidence" value="ECO:0007669"/>
    <property type="project" value="InterPro"/>
</dbReference>
<evidence type="ECO:0000256" key="2">
    <source>
        <dbReference type="ARBA" id="ARBA00004651"/>
    </source>
</evidence>
<evidence type="ECO:0000256" key="3">
    <source>
        <dbReference type="ARBA" id="ARBA00022448"/>
    </source>
</evidence>
<dbReference type="GO" id="GO:0005886">
    <property type="term" value="C:plasma membrane"/>
    <property type="evidence" value="ECO:0007669"/>
    <property type="project" value="UniProtKB-SubCell"/>
</dbReference>
<evidence type="ECO:0000256" key="7">
    <source>
        <dbReference type="ARBA" id="ARBA00022723"/>
    </source>
</evidence>
<dbReference type="Gene3D" id="1.20.950.20">
    <property type="entry name" value="Transmembrane di-heme cytochromes, Chain C"/>
    <property type="match status" value="1"/>
</dbReference>
<evidence type="ECO:0000256" key="4">
    <source>
        <dbReference type="ARBA" id="ARBA00022475"/>
    </source>
</evidence>
<dbReference type="eggNOG" id="COG3038">
    <property type="taxonomic scope" value="Bacteria"/>
</dbReference>
<keyword evidence="10" id="KW-0408">Iron</keyword>
<evidence type="ECO:0000313" key="15">
    <source>
        <dbReference type="EMBL" id="KDN25548.1"/>
    </source>
</evidence>
<evidence type="ECO:0000256" key="10">
    <source>
        <dbReference type="ARBA" id="ARBA00023004"/>
    </source>
</evidence>
<feature type="transmembrane region" description="Helical" evidence="13">
    <location>
        <begin position="93"/>
        <end position="113"/>
    </location>
</feature>
<evidence type="ECO:0000256" key="8">
    <source>
        <dbReference type="ARBA" id="ARBA00022982"/>
    </source>
</evidence>
<proteinExistence type="inferred from homology"/>
<evidence type="ECO:0000259" key="14">
    <source>
        <dbReference type="Pfam" id="PF01292"/>
    </source>
</evidence>
<keyword evidence="9 13" id="KW-1133">Transmembrane helix</keyword>
<comment type="caution">
    <text evidence="15">The sequence shown here is derived from an EMBL/GenBank/DDBJ whole genome shotgun (WGS) entry which is preliminary data.</text>
</comment>
<dbReference type="Proteomes" id="UP000035860">
    <property type="component" value="Unassembled WGS sequence"/>
</dbReference>
<feature type="transmembrane region" description="Helical" evidence="13">
    <location>
        <begin position="146"/>
        <end position="169"/>
    </location>
</feature>
<sequence>MSSAHHKLNASSVQPVQKYALAVRIFHWVGALLILAAFITINQGDDFIGVHKSIGASFLIWTILRIITRFVTKAPAPVPAPAFQTLVAHLVHLALYVVMLAMPITGALMSMYGGRGVSVFGLFELPMIVGVDRDMSKLMNLWHTEFIWTAMWLLIVAHIGAALYHQFLVKDNLIARMR</sequence>
<keyword evidence="11 13" id="KW-0472">Membrane</keyword>
<feature type="domain" description="Cytochrome b561 bacterial/Ni-hydrogenase" evidence="14">
    <location>
        <begin position="19"/>
        <end position="177"/>
    </location>
</feature>
<accession>A0A066UMV8</accession>
<dbReference type="SUPFAM" id="SSF81342">
    <property type="entry name" value="Transmembrane di-heme cytochromes"/>
    <property type="match status" value="1"/>
</dbReference>
<dbReference type="RefSeq" id="WP_080702173.1">
    <property type="nucleotide sequence ID" value="NZ_AOMT01000010.1"/>
</dbReference>
<evidence type="ECO:0000256" key="1">
    <source>
        <dbReference type="ARBA" id="ARBA00001970"/>
    </source>
</evidence>
<dbReference type="OrthoDB" id="1247465at2"/>
<dbReference type="EMBL" id="AOMT01000010">
    <property type="protein sequence ID" value="KDN25548.1"/>
    <property type="molecule type" value="Genomic_DNA"/>
</dbReference>
<dbReference type="PANTHER" id="PTHR30529:SF1">
    <property type="entry name" value="CYTOCHROME B561 HOMOLOG 2"/>
    <property type="match status" value="1"/>
</dbReference>
<keyword evidence="6 13" id="KW-0812">Transmembrane</keyword>
<dbReference type="PANTHER" id="PTHR30529">
    <property type="entry name" value="CYTOCHROME B561"/>
    <property type="match status" value="1"/>
</dbReference>
<feature type="transmembrane region" description="Helical" evidence="13">
    <location>
        <begin position="53"/>
        <end position="72"/>
    </location>
</feature>
<keyword evidence="5" id="KW-0349">Heme</keyword>
<organism evidence="15 16">
    <name type="scientific">Moraxella bovoculi 237</name>
    <dbReference type="NCBI Taxonomy" id="743974"/>
    <lineage>
        <taxon>Bacteria</taxon>
        <taxon>Pseudomonadati</taxon>
        <taxon>Pseudomonadota</taxon>
        <taxon>Gammaproteobacteria</taxon>
        <taxon>Moraxellales</taxon>
        <taxon>Moraxellaceae</taxon>
        <taxon>Moraxella</taxon>
    </lineage>
</organism>
<gene>
    <name evidence="15" type="ORF">MBO_03117</name>
</gene>
<dbReference type="GO" id="GO:0046872">
    <property type="term" value="F:metal ion binding"/>
    <property type="evidence" value="ECO:0007669"/>
    <property type="project" value="UniProtKB-KW"/>
</dbReference>
<comment type="subcellular location">
    <subcellularLocation>
        <location evidence="2">Cell membrane</location>
        <topology evidence="2">Multi-pass membrane protein</topology>
    </subcellularLocation>
</comment>
<evidence type="ECO:0000256" key="12">
    <source>
        <dbReference type="ARBA" id="ARBA00037975"/>
    </source>
</evidence>
<protein>
    <submittedName>
        <fullName evidence="15">Cytochrome b561 family protein</fullName>
    </submittedName>
</protein>
<dbReference type="InterPro" id="IPR011577">
    <property type="entry name" value="Cyt_b561_bac/Ni-Hgenase"/>
</dbReference>
<keyword evidence="7" id="KW-0479">Metal-binding</keyword>
<feature type="transmembrane region" description="Helical" evidence="13">
    <location>
        <begin position="21"/>
        <end position="41"/>
    </location>
</feature>
<dbReference type="InterPro" id="IPR052168">
    <property type="entry name" value="Cytochrome_b561_oxidase"/>
</dbReference>
<keyword evidence="4" id="KW-1003">Cell membrane</keyword>
<dbReference type="InterPro" id="IPR016174">
    <property type="entry name" value="Di-haem_cyt_TM"/>
</dbReference>
<reference evidence="15 16" key="1">
    <citation type="journal article" date="2014" name="Genome Announc.">
        <title>Draft Genome Sequence of Moraxella bovoculi Strain 237T (ATCC BAA-1259T) Isolated from a Calf with Infectious Bovine Keratoconjunctivitis.</title>
        <authorList>
            <person name="Calcutt M.J."/>
            <person name="Foecking M.F."/>
            <person name="Martin N.T."/>
            <person name="Mhlanga-Mutangadura T."/>
            <person name="Reilly T.J."/>
        </authorList>
    </citation>
    <scope>NUCLEOTIDE SEQUENCE [LARGE SCALE GENOMIC DNA]</scope>
    <source>
        <strain evidence="15 16">237</strain>
    </source>
</reference>
<evidence type="ECO:0000313" key="16">
    <source>
        <dbReference type="Proteomes" id="UP000035860"/>
    </source>
</evidence>
<keyword evidence="3" id="KW-0813">Transport</keyword>
<keyword evidence="8" id="KW-0249">Electron transport</keyword>
<dbReference type="GO" id="GO:0020037">
    <property type="term" value="F:heme binding"/>
    <property type="evidence" value="ECO:0007669"/>
    <property type="project" value="TreeGrafter"/>
</dbReference>
<dbReference type="Pfam" id="PF01292">
    <property type="entry name" value="Ni_hydr_CYTB"/>
    <property type="match status" value="1"/>
</dbReference>
<comment type="similarity">
    <text evidence="12">Belongs to the cytochrome b561 family.</text>
</comment>
<comment type="cofactor">
    <cofactor evidence="1">
        <name>heme b</name>
        <dbReference type="ChEBI" id="CHEBI:60344"/>
    </cofactor>
</comment>
<evidence type="ECO:0000256" key="13">
    <source>
        <dbReference type="SAM" id="Phobius"/>
    </source>
</evidence>
<evidence type="ECO:0000256" key="11">
    <source>
        <dbReference type="ARBA" id="ARBA00023136"/>
    </source>
</evidence>